<dbReference type="PANTHER" id="PTHR21708:SF26">
    <property type="entry name" value="2-DEHYDROPANTOATE 2-REDUCTASE"/>
    <property type="match status" value="1"/>
</dbReference>
<dbReference type="InterPro" id="IPR003710">
    <property type="entry name" value="ApbA"/>
</dbReference>
<dbReference type="EMBL" id="BAAADD010000008">
    <property type="protein sequence ID" value="GAA0578361.1"/>
    <property type="molecule type" value="Genomic_DNA"/>
</dbReference>
<dbReference type="InterPro" id="IPR013332">
    <property type="entry name" value="KPR_N"/>
</dbReference>
<organism evidence="13 14">
    <name type="scientific">Rhizomicrobium electricum</name>
    <dbReference type="NCBI Taxonomy" id="480070"/>
    <lineage>
        <taxon>Bacteria</taxon>
        <taxon>Pseudomonadati</taxon>
        <taxon>Pseudomonadota</taxon>
        <taxon>Alphaproteobacteria</taxon>
        <taxon>Micropepsales</taxon>
        <taxon>Micropepsaceae</taxon>
        <taxon>Rhizomicrobium</taxon>
    </lineage>
</organism>
<dbReference type="NCBIfam" id="TIGR00745">
    <property type="entry name" value="apbA_panE"/>
    <property type="match status" value="1"/>
</dbReference>
<dbReference type="InterPro" id="IPR036291">
    <property type="entry name" value="NAD(P)-bd_dom_sf"/>
</dbReference>
<proteinExistence type="inferred from homology"/>
<feature type="domain" description="Ketopantoate reductase C-terminal" evidence="12">
    <location>
        <begin position="170"/>
        <end position="290"/>
    </location>
</feature>
<evidence type="ECO:0000256" key="4">
    <source>
        <dbReference type="ARBA" id="ARBA00019465"/>
    </source>
</evidence>
<evidence type="ECO:0000259" key="11">
    <source>
        <dbReference type="Pfam" id="PF02558"/>
    </source>
</evidence>
<dbReference type="InterPro" id="IPR051402">
    <property type="entry name" value="KPR-Related"/>
</dbReference>
<evidence type="ECO:0000256" key="10">
    <source>
        <dbReference type="RuleBase" id="RU362068"/>
    </source>
</evidence>
<evidence type="ECO:0000259" key="12">
    <source>
        <dbReference type="Pfam" id="PF08546"/>
    </source>
</evidence>
<dbReference type="NCBIfam" id="NF005091">
    <property type="entry name" value="PRK06522.2-2"/>
    <property type="match status" value="1"/>
</dbReference>
<dbReference type="Proteomes" id="UP001499951">
    <property type="component" value="Unassembled WGS sequence"/>
</dbReference>
<dbReference type="Pfam" id="PF02558">
    <property type="entry name" value="ApbA"/>
    <property type="match status" value="1"/>
</dbReference>
<evidence type="ECO:0000256" key="7">
    <source>
        <dbReference type="ARBA" id="ARBA00023002"/>
    </source>
</evidence>
<dbReference type="Gene3D" id="1.10.1040.10">
    <property type="entry name" value="N-(1-d-carboxylethyl)-l-norvaline Dehydrogenase, domain 2"/>
    <property type="match status" value="1"/>
</dbReference>
<dbReference type="InterPro" id="IPR008927">
    <property type="entry name" value="6-PGluconate_DH-like_C_sf"/>
</dbReference>
<dbReference type="Gene3D" id="3.40.50.720">
    <property type="entry name" value="NAD(P)-binding Rossmann-like Domain"/>
    <property type="match status" value="1"/>
</dbReference>
<comment type="similarity">
    <text evidence="2 10">Belongs to the ketopantoate reductase family.</text>
</comment>
<sequence length="297" mass="31131">MSRITLIGAGAIGCAVGGALLQAGHEVTFCARKAFARLSVQKDGEPPVVHVAKVVTRPDQVPQADWVLLCVKAYQVPSAAEWLAAAVRPGTRVAVLQNGVEQKENAEPFVPVGTPIVPVVIDLPVSRTAPGEVHWSRIATATVPEGPDGAAFAGLFAGSFLTAETSAEFVTRAWLKLCNNAPSGAILALTGQRMRVMHEPGIADLARAILAEVIAVGRAEGAELDDSLIERQVQFFLGAKGDEGNSMFADRMAGREMEWNARNAVIVRKAALHGIPVPVSTALVPLLAAISNAAKGD</sequence>
<keyword evidence="14" id="KW-1185">Reference proteome</keyword>
<evidence type="ECO:0000256" key="9">
    <source>
        <dbReference type="ARBA" id="ARBA00048793"/>
    </source>
</evidence>
<keyword evidence="7 10" id="KW-0560">Oxidoreductase</keyword>
<dbReference type="InterPro" id="IPR013328">
    <property type="entry name" value="6PGD_dom2"/>
</dbReference>
<dbReference type="Pfam" id="PF08546">
    <property type="entry name" value="ApbA_C"/>
    <property type="match status" value="1"/>
</dbReference>
<comment type="pathway">
    <text evidence="1 10">Cofactor biosynthesis; (R)-pantothenate biosynthesis; (R)-pantoate from 3-methyl-2-oxobutanoate: step 2/2.</text>
</comment>
<dbReference type="SUPFAM" id="SSF48179">
    <property type="entry name" value="6-phosphogluconate dehydrogenase C-terminal domain-like"/>
    <property type="match status" value="1"/>
</dbReference>
<dbReference type="EC" id="1.1.1.169" evidence="3 10"/>
<evidence type="ECO:0000256" key="5">
    <source>
        <dbReference type="ARBA" id="ARBA00022655"/>
    </source>
</evidence>
<keyword evidence="5 10" id="KW-0566">Pantothenate biosynthesis</keyword>
<evidence type="ECO:0000256" key="2">
    <source>
        <dbReference type="ARBA" id="ARBA00007870"/>
    </source>
</evidence>
<comment type="caution">
    <text evidence="13">The sequence shown here is derived from an EMBL/GenBank/DDBJ whole genome shotgun (WGS) entry which is preliminary data.</text>
</comment>
<evidence type="ECO:0000256" key="1">
    <source>
        <dbReference type="ARBA" id="ARBA00004994"/>
    </source>
</evidence>
<comment type="function">
    <text evidence="10">Catalyzes the NADPH-dependent reduction of ketopantoate into pantoic acid.</text>
</comment>
<evidence type="ECO:0000313" key="14">
    <source>
        <dbReference type="Proteomes" id="UP001499951"/>
    </source>
</evidence>
<keyword evidence="6 10" id="KW-0521">NADP</keyword>
<dbReference type="SUPFAM" id="SSF51735">
    <property type="entry name" value="NAD(P)-binding Rossmann-fold domains"/>
    <property type="match status" value="1"/>
</dbReference>
<dbReference type="InterPro" id="IPR013752">
    <property type="entry name" value="KPA_reductase"/>
</dbReference>
<protein>
    <recommendedName>
        <fullName evidence="4 10">2-dehydropantoate 2-reductase</fullName>
        <ecNumber evidence="3 10">1.1.1.169</ecNumber>
    </recommendedName>
    <alternativeName>
        <fullName evidence="8 10">Ketopantoate reductase</fullName>
    </alternativeName>
</protein>
<accession>A0ABN1EZC4</accession>
<feature type="domain" description="Ketopantoate reductase N-terminal" evidence="11">
    <location>
        <begin position="4"/>
        <end position="145"/>
    </location>
</feature>
<evidence type="ECO:0000256" key="3">
    <source>
        <dbReference type="ARBA" id="ARBA00013014"/>
    </source>
</evidence>
<evidence type="ECO:0000256" key="6">
    <source>
        <dbReference type="ARBA" id="ARBA00022857"/>
    </source>
</evidence>
<gene>
    <name evidence="13" type="ORF">GCM10008942_29030</name>
</gene>
<comment type="catalytic activity">
    <reaction evidence="9 10">
        <text>(R)-pantoate + NADP(+) = 2-dehydropantoate + NADPH + H(+)</text>
        <dbReference type="Rhea" id="RHEA:16233"/>
        <dbReference type="ChEBI" id="CHEBI:11561"/>
        <dbReference type="ChEBI" id="CHEBI:15378"/>
        <dbReference type="ChEBI" id="CHEBI:15980"/>
        <dbReference type="ChEBI" id="CHEBI:57783"/>
        <dbReference type="ChEBI" id="CHEBI:58349"/>
        <dbReference type="EC" id="1.1.1.169"/>
    </reaction>
</comment>
<reference evidence="13 14" key="1">
    <citation type="journal article" date="2019" name="Int. J. Syst. Evol. Microbiol.">
        <title>The Global Catalogue of Microorganisms (GCM) 10K type strain sequencing project: providing services to taxonomists for standard genome sequencing and annotation.</title>
        <authorList>
            <consortium name="The Broad Institute Genomics Platform"/>
            <consortium name="The Broad Institute Genome Sequencing Center for Infectious Disease"/>
            <person name="Wu L."/>
            <person name="Ma J."/>
        </authorList>
    </citation>
    <scope>NUCLEOTIDE SEQUENCE [LARGE SCALE GENOMIC DNA]</scope>
    <source>
        <strain evidence="13 14">JCM 15089</strain>
    </source>
</reference>
<dbReference type="RefSeq" id="WP_166936692.1">
    <property type="nucleotide sequence ID" value="NZ_BAAADD010000008.1"/>
</dbReference>
<evidence type="ECO:0000313" key="13">
    <source>
        <dbReference type="EMBL" id="GAA0578361.1"/>
    </source>
</evidence>
<name>A0ABN1EZC4_9PROT</name>
<dbReference type="PANTHER" id="PTHR21708">
    <property type="entry name" value="PROBABLE 2-DEHYDROPANTOATE 2-REDUCTASE"/>
    <property type="match status" value="1"/>
</dbReference>
<evidence type="ECO:0000256" key="8">
    <source>
        <dbReference type="ARBA" id="ARBA00032024"/>
    </source>
</evidence>